<protein>
    <submittedName>
        <fullName evidence="1">Uncharacterized protein</fullName>
    </submittedName>
</protein>
<dbReference type="Proteomes" id="UP000190951">
    <property type="component" value="Chromosome"/>
</dbReference>
<accession>A0A1S8L907</accession>
<dbReference type="STRING" id="84029.CROST_16370"/>
<evidence type="ECO:0000313" key="2">
    <source>
        <dbReference type="Proteomes" id="UP000190951"/>
    </source>
</evidence>
<proteinExistence type="predicted"/>
<dbReference type="InterPro" id="IPR009081">
    <property type="entry name" value="PP-bd_ACP"/>
</dbReference>
<dbReference type="PROSITE" id="PS50075">
    <property type="entry name" value="CARRIER"/>
    <property type="match status" value="1"/>
</dbReference>
<gene>
    <name evidence="1" type="ORF">CROST_020320</name>
</gene>
<evidence type="ECO:0000313" key="1">
    <source>
        <dbReference type="EMBL" id="URZ11315.1"/>
    </source>
</evidence>
<sequence>MDKLKLIFAEVLDIEPDKVEDGLERDVIDEWDSFSHLMLINEIENRLQIKFTMDQVESIRTFKDLKNVVSQKC</sequence>
<reference evidence="1 2" key="1">
    <citation type="submission" date="2022-04" db="EMBL/GenBank/DDBJ databases">
        <title>Genome sequence of C. roseum typestrain.</title>
        <authorList>
            <person name="Poehlein A."/>
            <person name="Schoch T."/>
            <person name="Duerre P."/>
            <person name="Daniel R."/>
        </authorList>
    </citation>
    <scope>NUCLEOTIDE SEQUENCE [LARGE SCALE GENOMIC DNA]</scope>
    <source>
        <strain evidence="1 2">DSM 7320</strain>
    </source>
</reference>
<dbReference type="Gene3D" id="1.10.1200.10">
    <property type="entry name" value="ACP-like"/>
    <property type="match status" value="1"/>
</dbReference>
<dbReference type="SUPFAM" id="SSF47336">
    <property type="entry name" value="ACP-like"/>
    <property type="match status" value="1"/>
</dbReference>
<organism evidence="1 2">
    <name type="scientific">Clostridium felsineum</name>
    <dbReference type="NCBI Taxonomy" id="36839"/>
    <lineage>
        <taxon>Bacteria</taxon>
        <taxon>Bacillati</taxon>
        <taxon>Bacillota</taxon>
        <taxon>Clostridia</taxon>
        <taxon>Eubacteriales</taxon>
        <taxon>Clostridiaceae</taxon>
        <taxon>Clostridium</taxon>
    </lineage>
</organism>
<dbReference type="RefSeq" id="WP_077835006.1">
    <property type="nucleotide sequence ID" value="NZ_CP096983.1"/>
</dbReference>
<dbReference type="AlphaFoldDB" id="A0A1S8L907"/>
<dbReference type="Pfam" id="PF00550">
    <property type="entry name" value="PP-binding"/>
    <property type="match status" value="1"/>
</dbReference>
<keyword evidence="2" id="KW-1185">Reference proteome</keyword>
<name>A0A1S8L907_9CLOT</name>
<dbReference type="InterPro" id="IPR036736">
    <property type="entry name" value="ACP-like_sf"/>
</dbReference>
<dbReference type="KEGG" id="crw:CROST_020320"/>
<dbReference type="EMBL" id="CP096983">
    <property type="protein sequence ID" value="URZ11315.1"/>
    <property type="molecule type" value="Genomic_DNA"/>
</dbReference>